<proteinExistence type="predicted"/>
<reference evidence="3 4" key="1">
    <citation type="submission" date="2015-01" db="EMBL/GenBank/DDBJ databases">
        <title>Enhanced salinomycin production by adjusting the supply of polyketide extender units in Streptomyce albus DSM 41398.</title>
        <authorList>
            <person name="Lu C."/>
        </authorList>
    </citation>
    <scope>NUCLEOTIDE SEQUENCE [LARGE SCALE GENOMIC DNA]</scope>
    <source>
        <strain evidence="4">ATCC 21838 / DSM 41398 / FERM P-419 / JCM 4703 / NBRC 107858</strain>
    </source>
</reference>
<gene>
    <name evidence="3" type="ORF">SLNWT_1269</name>
</gene>
<accession>A0A0B5EQU3</accession>
<sequence length="139" mass="16061">MAAEAVVLFLQNADISHNTLALAETVRQLLEEGWTIEPEDLARIWPYLTEHINRFGEYSTHELGIQPEVSDRSWTWTALRCESRTSRRPASVRPPDWPGPGRRQGHPRIVMTWDERLGIISNPNTHRTWSSPVRGRRGR</sequence>
<dbReference type="AlphaFoldDB" id="A0A0B5EQU3"/>
<evidence type="ECO:0000259" key="2">
    <source>
        <dbReference type="Pfam" id="PF01526"/>
    </source>
</evidence>
<feature type="domain" description="Tn3 transposase DDE" evidence="2">
    <location>
        <begin position="10"/>
        <end position="58"/>
    </location>
</feature>
<dbReference type="GO" id="GO:0006313">
    <property type="term" value="P:DNA transposition"/>
    <property type="evidence" value="ECO:0007669"/>
    <property type="project" value="InterPro"/>
</dbReference>
<dbReference type="Proteomes" id="UP000031523">
    <property type="component" value="Chromosome"/>
</dbReference>
<feature type="region of interest" description="Disordered" evidence="1">
    <location>
        <begin position="84"/>
        <end position="106"/>
    </location>
</feature>
<evidence type="ECO:0000313" key="4">
    <source>
        <dbReference type="Proteomes" id="UP000031523"/>
    </source>
</evidence>
<evidence type="ECO:0000313" key="3">
    <source>
        <dbReference type="EMBL" id="AJE81645.1"/>
    </source>
</evidence>
<keyword evidence="4" id="KW-1185">Reference proteome</keyword>
<name>A0A0B5EQU3_STRA4</name>
<dbReference type="InterPro" id="IPR002513">
    <property type="entry name" value="Tn3_Tnp_DDE_dom"/>
</dbReference>
<protein>
    <submittedName>
        <fullName evidence="3">Transposase Tn3 family protein</fullName>
    </submittedName>
</protein>
<organism evidence="3 4">
    <name type="scientific">Streptomyces albus (strain ATCC 21838 / DSM 41398 / FERM P-419 / JCM 4703 / NBRC 107858)</name>
    <dbReference type="NCBI Taxonomy" id="1081613"/>
    <lineage>
        <taxon>Bacteria</taxon>
        <taxon>Bacillati</taxon>
        <taxon>Actinomycetota</taxon>
        <taxon>Actinomycetes</taxon>
        <taxon>Kitasatosporales</taxon>
        <taxon>Streptomycetaceae</taxon>
        <taxon>Streptomyces</taxon>
    </lineage>
</organism>
<evidence type="ECO:0000256" key="1">
    <source>
        <dbReference type="SAM" id="MobiDB-lite"/>
    </source>
</evidence>
<dbReference type="Pfam" id="PF01526">
    <property type="entry name" value="DDE_Tnp_Tn3"/>
    <property type="match status" value="1"/>
</dbReference>
<dbReference type="EMBL" id="CP010519">
    <property type="protein sequence ID" value="AJE81645.1"/>
    <property type="molecule type" value="Genomic_DNA"/>
</dbReference>
<dbReference type="KEGG" id="sals:SLNWT_1269"/>
<dbReference type="GO" id="GO:0004803">
    <property type="term" value="F:transposase activity"/>
    <property type="evidence" value="ECO:0007669"/>
    <property type="project" value="InterPro"/>
</dbReference>